<evidence type="ECO:0000256" key="5">
    <source>
        <dbReference type="ARBA" id="ARBA00023015"/>
    </source>
</evidence>
<keyword evidence="4" id="KW-0678">Repressor</keyword>
<dbReference type="GO" id="GO:0045944">
    <property type="term" value="P:positive regulation of transcription by RNA polymerase II"/>
    <property type="evidence" value="ECO:0007669"/>
    <property type="project" value="TreeGrafter"/>
</dbReference>
<organism evidence="9 10">
    <name type="scientific">Anopheles melas</name>
    <dbReference type="NCBI Taxonomy" id="34690"/>
    <lineage>
        <taxon>Eukaryota</taxon>
        <taxon>Metazoa</taxon>
        <taxon>Ecdysozoa</taxon>
        <taxon>Arthropoda</taxon>
        <taxon>Hexapoda</taxon>
        <taxon>Insecta</taxon>
        <taxon>Pterygota</taxon>
        <taxon>Neoptera</taxon>
        <taxon>Endopterygota</taxon>
        <taxon>Diptera</taxon>
        <taxon>Nematocera</taxon>
        <taxon>Culicoidea</taxon>
        <taxon>Culicidae</taxon>
        <taxon>Anophelinae</taxon>
        <taxon>Anopheles</taxon>
    </lineage>
</organism>
<dbReference type="GO" id="GO:0003713">
    <property type="term" value="F:transcription coactivator activity"/>
    <property type="evidence" value="ECO:0007669"/>
    <property type="project" value="TreeGrafter"/>
</dbReference>
<feature type="region of interest" description="Disordered" evidence="8">
    <location>
        <begin position="35"/>
        <end position="68"/>
    </location>
</feature>
<dbReference type="GO" id="GO:0016592">
    <property type="term" value="C:mediator complex"/>
    <property type="evidence" value="ECO:0007669"/>
    <property type="project" value="TreeGrafter"/>
</dbReference>
<reference evidence="9" key="2">
    <citation type="submission" date="2020-05" db="UniProtKB">
        <authorList>
            <consortium name="EnsemblMetazoa"/>
        </authorList>
    </citation>
    <scope>IDENTIFICATION</scope>
    <source>
        <strain evidence="9">CM1001059</strain>
    </source>
</reference>
<evidence type="ECO:0000256" key="7">
    <source>
        <dbReference type="ARBA" id="ARBA00023242"/>
    </source>
</evidence>
<dbReference type="EnsemblMetazoa" id="AMEC001289-RA">
    <property type="protein sequence ID" value="AMEC001289-PA"/>
    <property type="gene ID" value="AMEC001289"/>
</dbReference>
<evidence type="ECO:0000256" key="2">
    <source>
        <dbReference type="ARBA" id="ARBA00009354"/>
    </source>
</evidence>
<comment type="subcellular location">
    <subcellularLocation>
        <location evidence="1">Nucleus</location>
    </subcellularLocation>
</comment>
<keyword evidence="5" id="KW-0805">Transcription regulation</keyword>
<dbReference type="STRING" id="34690.A0A182TFB7"/>
<dbReference type="PANTHER" id="PTHR48249">
    <property type="entry name" value="MEDIATOR OF RNA POLYMERASE II TRANSCRIPTION SUBUNIT 13"/>
    <property type="match status" value="1"/>
</dbReference>
<proteinExistence type="inferred from homology"/>
<evidence type="ECO:0000256" key="1">
    <source>
        <dbReference type="ARBA" id="ARBA00004123"/>
    </source>
</evidence>
<evidence type="ECO:0000313" key="10">
    <source>
        <dbReference type="Proteomes" id="UP000075902"/>
    </source>
</evidence>
<evidence type="ECO:0000256" key="6">
    <source>
        <dbReference type="ARBA" id="ARBA00023163"/>
    </source>
</evidence>
<keyword evidence="7" id="KW-0539">Nucleus</keyword>
<dbReference type="AlphaFoldDB" id="A0A182TFB7"/>
<evidence type="ECO:0000313" key="9">
    <source>
        <dbReference type="EnsemblMetazoa" id="AMEC001289-PA"/>
    </source>
</evidence>
<comment type="similarity">
    <text evidence="2">Belongs to the Mediator complex subunit 13 family.</text>
</comment>
<evidence type="ECO:0000256" key="8">
    <source>
        <dbReference type="SAM" id="MobiDB-lite"/>
    </source>
</evidence>
<keyword evidence="6" id="KW-0804">Transcription</keyword>
<sequence length="219" mass="22327">MDIREHPPVRLLTMKHLEEAQRAAAPGAAAAAAAASTTGGPASPDGGLNAAPGCAPGSPGGSSSGAVVPADDAIEPREVLLAPFAITGTLTGQSYRASDPHTQKILDDWSAFYPITNKHSGLADGADSMPPLVERNHHKSMMTPPLTVPESPSNDLGNPLSMSSALINKSPAVILPERVWQDCIMHASTPAATAASSGTTAITQTTAPGSVTIKTEPKD</sequence>
<evidence type="ECO:0000256" key="4">
    <source>
        <dbReference type="ARBA" id="ARBA00022491"/>
    </source>
</evidence>
<dbReference type="InterPro" id="IPR051139">
    <property type="entry name" value="Mediator_complx_sub13"/>
</dbReference>
<dbReference type="PANTHER" id="PTHR48249:SF3">
    <property type="entry name" value="MEDIATOR OF RNA POLYMERASE II TRANSCRIPTION SUBUNIT 13"/>
    <property type="match status" value="1"/>
</dbReference>
<protein>
    <recommendedName>
        <fullName evidence="3">Mediator of RNA polymerase II transcription subunit 13</fullName>
    </recommendedName>
</protein>
<dbReference type="Proteomes" id="UP000075902">
    <property type="component" value="Unassembled WGS sequence"/>
</dbReference>
<evidence type="ECO:0000256" key="3">
    <source>
        <dbReference type="ARBA" id="ARBA00019618"/>
    </source>
</evidence>
<dbReference type="VEuPathDB" id="VectorBase:AMEC001289"/>
<keyword evidence="10" id="KW-1185">Reference proteome</keyword>
<name>A0A182TFB7_9DIPT</name>
<reference evidence="10" key="1">
    <citation type="submission" date="2014-01" db="EMBL/GenBank/DDBJ databases">
        <title>The Genome Sequence of Anopheles melas CM1001059_A (V2).</title>
        <authorList>
            <consortium name="The Broad Institute Genomics Platform"/>
            <person name="Neafsey D.E."/>
            <person name="Besansky N."/>
            <person name="Howell P."/>
            <person name="Walton C."/>
            <person name="Young S.K."/>
            <person name="Zeng Q."/>
            <person name="Gargeya S."/>
            <person name="Fitzgerald M."/>
            <person name="Haas B."/>
            <person name="Abouelleil A."/>
            <person name="Allen A.W."/>
            <person name="Alvarado L."/>
            <person name="Arachchi H.M."/>
            <person name="Berlin A.M."/>
            <person name="Chapman S.B."/>
            <person name="Gainer-Dewar J."/>
            <person name="Goldberg J."/>
            <person name="Griggs A."/>
            <person name="Gujja S."/>
            <person name="Hansen M."/>
            <person name="Howarth C."/>
            <person name="Imamovic A."/>
            <person name="Ireland A."/>
            <person name="Larimer J."/>
            <person name="McCowan C."/>
            <person name="Murphy C."/>
            <person name="Pearson M."/>
            <person name="Poon T.W."/>
            <person name="Priest M."/>
            <person name="Roberts A."/>
            <person name="Saif S."/>
            <person name="Shea T."/>
            <person name="Sisk P."/>
            <person name="Sykes S."/>
            <person name="Wortman J."/>
            <person name="Nusbaum C."/>
            <person name="Birren B."/>
        </authorList>
    </citation>
    <scope>NUCLEOTIDE SEQUENCE [LARGE SCALE GENOMIC DNA]</scope>
    <source>
        <strain evidence="10">CM1001059</strain>
    </source>
</reference>
<feature type="compositionally biased region" description="Low complexity" evidence="8">
    <location>
        <begin position="35"/>
        <end position="57"/>
    </location>
</feature>
<accession>A0A182TFB7</accession>